<accession>A0ABV1T2F6</accession>
<dbReference type="Proteomes" id="UP001496720">
    <property type="component" value="Unassembled WGS sequence"/>
</dbReference>
<dbReference type="EC" id="1.10.3.16" evidence="8"/>
<protein>
    <submittedName>
        <fullName evidence="8">Phenazine biosynthesis FMN-dependent oxidase PhzG</fullName>
        <ecNumber evidence="8">1.10.3.16</ecNumber>
    </submittedName>
</protein>
<dbReference type="RefSeq" id="WP_352149539.1">
    <property type="nucleotide sequence ID" value="NZ_JBEOZY010000036.1"/>
</dbReference>
<dbReference type="NCBIfam" id="NF004231">
    <property type="entry name" value="PRK05679.1"/>
    <property type="match status" value="1"/>
</dbReference>
<evidence type="ECO:0000313" key="9">
    <source>
        <dbReference type="Proteomes" id="UP001496720"/>
    </source>
</evidence>
<feature type="domain" description="Pyridoxamine 5'-phosphate oxidase N-terminal" evidence="6">
    <location>
        <begin position="29"/>
        <end position="150"/>
    </location>
</feature>
<keyword evidence="5 8" id="KW-0560">Oxidoreductase</keyword>
<dbReference type="PANTHER" id="PTHR10851:SF0">
    <property type="entry name" value="PYRIDOXINE-5'-PHOSPHATE OXIDASE"/>
    <property type="match status" value="1"/>
</dbReference>
<dbReference type="Pfam" id="PF10590">
    <property type="entry name" value="PNP_phzG_C"/>
    <property type="match status" value="1"/>
</dbReference>
<gene>
    <name evidence="8" type="primary">phzG</name>
    <name evidence="8" type="ORF">ABT188_27000</name>
</gene>
<dbReference type="Gene3D" id="2.30.110.10">
    <property type="entry name" value="Electron Transport, Fmn-binding Protein, Chain A"/>
    <property type="match status" value="1"/>
</dbReference>
<name>A0ABV1T2F6_9ACTN</name>
<comment type="similarity">
    <text evidence="2">Belongs to the pyridoxamine 5'-phosphate oxidase family.</text>
</comment>
<evidence type="ECO:0000259" key="6">
    <source>
        <dbReference type="Pfam" id="PF01243"/>
    </source>
</evidence>
<comment type="cofactor">
    <cofactor evidence="1">
        <name>FMN</name>
        <dbReference type="ChEBI" id="CHEBI:58210"/>
    </cofactor>
</comment>
<dbReference type="InterPro" id="IPR053451">
    <property type="entry name" value="Phenazine_biosynth_oxidase"/>
</dbReference>
<dbReference type="InterPro" id="IPR011576">
    <property type="entry name" value="Pyridox_Oxase_N"/>
</dbReference>
<organism evidence="8 9">
    <name type="scientific">Streptomyces violaceorubidus</name>
    <dbReference type="NCBI Taxonomy" id="284042"/>
    <lineage>
        <taxon>Bacteria</taxon>
        <taxon>Bacillati</taxon>
        <taxon>Actinomycetota</taxon>
        <taxon>Actinomycetes</taxon>
        <taxon>Kitasatosporales</taxon>
        <taxon>Streptomycetaceae</taxon>
        <taxon>Streptomyces</taxon>
    </lineage>
</organism>
<reference evidence="8 9" key="1">
    <citation type="submission" date="2024-06" db="EMBL/GenBank/DDBJ databases">
        <title>The Natural Products Discovery Center: Release of the First 8490 Sequenced Strains for Exploring Actinobacteria Biosynthetic Diversity.</title>
        <authorList>
            <person name="Kalkreuter E."/>
            <person name="Kautsar S.A."/>
            <person name="Yang D."/>
            <person name="Bader C.D."/>
            <person name="Teijaro C.N."/>
            <person name="Fluegel L."/>
            <person name="Davis C.M."/>
            <person name="Simpson J.R."/>
            <person name="Lauterbach L."/>
            <person name="Steele A.D."/>
            <person name="Gui C."/>
            <person name="Meng S."/>
            <person name="Li G."/>
            <person name="Viehrig K."/>
            <person name="Ye F."/>
            <person name="Su P."/>
            <person name="Kiefer A.F."/>
            <person name="Nichols A."/>
            <person name="Cepeda A.J."/>
            <person name="Yan W."/>
            <person name="Fan B."/>
            <person name="Jiang Y."/>
            <person name="Adhikari A."/>
            <person name="Zheng C.-J."/>
            <person name="Schuster L."/>
            <person name="Cowan T.M."/>
            <person name="Smanski M.J."/>
            <person name="Chevrette M.G."/>
            <person name="De Carvalho L.P.S."/>
            <person name="Shen B."/>
        </authorList>
    </citation>
    <scope>NUCLEOTIDE SEQUENCE [LARGE SCALE GENOMIC DNA]</scope>
    <source>
        <strain evidence="8 9">NPDC001615</strain>
    </source>
</reference>
<evidence type="ECO:0000256" key="5">
    <source>
        <dbReference type="ARBA" id="ARBA00023002"/>
    </source>
</evidence>
<evidence type="ECO:0000256" key="1">
    <source>
        <dbReference type="ARBA" id="ARBA00001917"/>
    </source>
</evidence>
<dbReference type="NCBIfam" id="NF038138">
    <property type="entry name" value="phena_PhzG"/>
    <property type="match status" value="1"/>
</dbReference>
<evidence type="ECO:0000313" key="8">
    <source>
        <dbReference type="EMBL" id="MER6168155.1"/>
    </source>
</evidence>
<dbReference type="InterPro" id="IPR019576">
    <property type="entry name" value="Pyridoxamine_oxidase_dimer_C"/>
</dbReference>
<dbReference type="Pfam" id="PF01243">
    <property type="entry name" value="PNPOx_N"/>
    <property type="match status" value="1"/>
</dbReference>
<comment type="caution">
    <text evidence="8">The sequence shown here is derived from an EMBL/GenBank/DDBJ whole genome shotgun (WGS) entry which is preliminary data.</text>
</comment>
<evidence type="ECO:0000256" key="2">
    <source>
        <dbReference type="ARBA" id="ARBA00007301"/>
    </source>
</evidence>
<dbReference type="SUPFAM" id="SSF50475">
    <property type="entry name" value="FMN-binding split barrel"/>
    <property type="match status" value="1"/>
</dbReference>
<evidence type="ECO:0000259" key="7">
    <source>
        <dbReference type="Pfam" id="PF10590"/>
    </source>
</evidence>
<dbReference type="InterPro" id="IPR012349">
    <property type="entry name" value="Split_barrel_FMN-bd"/>
</dbReference>
<keyword evidence="3" id="KW-0285">Flavoprotein</keyword>
<dbReference type="EMBL" id="JBEOZY010000036">
    <property type="protein sequence ID" value="MER6168155.1"/>
    <property type="molecule type" value="Genomic_DNA"/>
</dbReference>
<proteinExistence type="inferred from homology"/>
<sequence length="206" mass="22827">MNAPHPAPTADGFTAPPADPMELLRTWFDQAVADAVLQPGALALATVDPDGRVSTRTVQVLHVRGTGLVFASHSDSRKGRDLADTPWASGLFYWREAARQVSVSGPTRPLPAEESDALWQARPVDTHPMSVAAHQSAPLLDEEALRQQARELGRDGSALPRPERWIGYLLEPASVEFWQSEPEDRLHRRLRYEREGSGWLTSRLQP</sequence>
<dbReference type="GO" id="GO:0016491">
    <property type="term" value="F:oxidoreductase activity"/>
    <property type="evidence" value="ECO:0007669"/>
    <property type="project" value="UniProtKB-KW"/>
</dbReference>
<dbReference type="InterPro" id="IPR000659">
    <property type="entry name" value="Pyridox_Oxase"/>
</dbReference>
<dbReference type="PIRSF" id="PIRSF000190">
    <property type="entry name" value="Pyd_amn-ph_oxd"/>
    <property type="match status" value="1"/>
</dbReference>
<keyword evidence="4" id="KW-0288">FMN</keyword>
<evidence type="ECO:0000256" key="4">
    <source>
        <dbReference type="ARBA" id="ARBA00022643"/>
    </source>
</evidence>
<keyword evidence="9" id="KW-1185">Reference proteome</keyword>
<feature type="domain" description="Pyridoxine 5'-phosphate oxidase dimerisation C-terminal" evidence="7">
    <location>
        <begin position="165"/>
        <end position="206"/>
    </location>
</feature>
<dbReference type="PANTHER" id="PTHR10851">
    <property type="entry name" value="PYRIDOXINE-5-PHOSPHATE OXIDASE"/>
    <property type="match status" value="1"/>
</dbReference>
<evidence type="ECO:0000256" key="3">
    <source>
        <dbReference type="ARBA" id="ARBA00022630"/>
    </source>
</evidence>